<evidence type="ECO:0000313" key="1">
    <source>
        <dbReference type="EMBL" id="KAG7448473.1"/>
    </source>
</evidence>
<dbReference type="EMBL" id="MU250529">
    <property type="protein sequence ID" value="KAG7448473.1"/>
    <property type="molecule type" value="Genomic_DNA"/>
</dbReference>
<evidence type="ECO:0000313" key="2">
    <source>
        <dbReference type="Proteomes" id="UP000812287"/>
    </source>
</evidence>
<dbReference type="RefSeq" id="XP_043041973.1">
    <property type="nucleotide sequence ID" value="XM_043176916.1"/>
</dbReference>
<organism evidence="1 2">
    <name type="scientific">Guyanagaster necrorhizus</name>
    <dbReference type="NCBI Taxonomy" id="856835"/>
    <lineage>
        <taxon>Eukaryota</taxon>
        <taxon>Fungi</taxon>
        <taxon>Dikarya</taxon>
        <taxon>Basidiomycota</taxon>
        <taxon>Agaricomycotina</taxon>
        <taxon>Agaricomycetes</taxon>
        <taxon>Agaricomycetidae</taxon>
        <taxon>Agaricales</taxon>
        <taxon>Marasmiineae</taxon>
        <taxon>Physalacriaceae</taxon>
        <taxon>Guyanagaster</taxon>
    </lineage>
</organism>
<dbReference type="Gene3D" id="3.80.10.10">
    <property type="entry name" value="Ribonuclease Inhibitor"/>
    <property type="match status" value="1"/>
</dbReference>
<name>A0A9P8AUH1_9AGAR</name>
<dbReference type="OrthoDB" id="2896477at2759"/>
<sequence>MSCTQSKRQTTKTDLPLEVIDEIVQHNHADAPALKSSSLVSKSWRAASLRYLFSYADFSSPEDLLRWKNIGSSLPHIIRFVRAARFSPGARLKDMELKILDNQFPPSLPQSEKRLAAIERILSHPSRNTSNPVNIPLPRMPQVTVFVWSTSQTRPIHCTPETQQLISAFTSVERLVFSGSFINVAHAKAFLGLFPPLRTFQVNRIEISRRSSSSDSDPPFVFTGDLTKLEELIIEKALTPLDWLVHEVLAISQLTNLRKIRYSDASIFSIEALACLLSLSAGSLEVLCIPACAGSEFPTFTTPPFIELVSLTLSIELETQTLLLDLQLCKNALEILPSAPKLTEFVIQLNAYSSEDITIIMKESTFDWAHFAETALWRFPTLKRFVFRVSMDKEFNPTEKDAIGMSVAKALLGTLGQRLDIEWIESYGRKEGWKLH</sequence>
<dbReference type="GeneID" id="66099203"/>
<dbReference type="AlphaFoldDB" id="A0A9P8AUH1"/>
<evidence type="ECO:0008006" key="3">
    <source>
        <dbReference type="Google" id="ProtNLM"/>
    </source>
</evidence>
<proteinExistence type="predicted"/>
<protein>
    <recommendedName>
        <fullName evidence="3">F-box domain-containing protein</fullName>
    </recommendedName>
</protein>
<dbReference type="SUPFAM" id="SSF52047">
    <property type="entry name" value="RNI-like"/>
    <property type="match status" value="1"/>
</dbReference>
<dbReference type="InterPro" id="IPR032675">
    <property type="entry name" value="LRR_dom_sf"/>
</dbReference>
<accession>A0A9P8AUH1</accession>
<keyword evidence="2" id="KW-1185">Reference proteome</keyword>
<reference evidence="1" key="1">
    <citation type="submission" date="2020-11" db="EMBL/GenBank/DDBJ databases">
        <title>Adaptations for nitrogen fixation in a non-lichenized fungal sporocarp promotes dispersal by wood-feeding termites.</title>
        <authorList>
            <consortium name="DOE Joint Genome Institute"/>
            <person name="Koch R.A."/>
            <person name="Yoon G."/>
            <person name="Arayal U."/>
            <person name="Lail K."/>
            <person name="Amirebrahimi M."/>
            <person name="Labutti K."/>
            <person name="Lipzen A."/>
            <person name="Riley R."/>
            <person name="Barry K."/>
            <person name="Henrissat B."/>
            <person name="Grigoriev I.V."/>
            <person name="Herr J.R."/>
            <person name="Aime M.C."/>
        </authorList>
    </citation>
    <scope>NUCLEOTIDE SEQUENCE</scope>
    <source>
        <strain evidence="1">MCA 3950</strain>
    </source>
</reference>
<comment type="caution">
    <text evidence="1">The sequence shown here is derived from an EMBL/GenBank/DDBJ whole genome shotgun (WGS) entry which is preliminary data.</text>
</comment>
<dbReference type="Proteomes" id="UP000812287">
    <property type="component" value="Unassembled WGS sequence"/>
</dbReference>
<gene>
    <name evidence="1" type="ORF">BT62DRAFT_1003187</name>
</gene>